<dbReference type="InterPro" id="IPR000415">
    <property type="entry name" value="Nitroreductase-like"/>
</dbReference>
<reference evidence="3" key="1">
    <citation type="journal article" date="2019" name="Int. J. Syst. Evol. Microbiol.">
        <title>The Global Catalogue of Microorganisms (GCM) 10K type strain sequencing project: providing services to taxonomists for standard genome sequencing and annotation.</title>
        <authorList>
            <consortium name="The Broad Institute Genomics Platform"/>
            <consortium name="The Broad Institute Genome Sequencing Center for Infectious Disease"/>
            <person name="Wu L."/>
            <person name="Ma J."/>
        </authorList>
    </citation>
    <scope>NUCLEOTIDE SEQUENCE [LARGE SCALE GENOMIC DNA]</scope>
    <source>
        <strain evidence="3">JCM 17441</strain>
    </source>
</reference>
<keyword evidence="3" id="KW-1185">Reference proteome</keyword>
<dbReference type="InterPro" id="IPR050627">
    <property type="entry name" value="Nitroreductase/BluB"/>
</dbReference>
<evidence type="ECO:0000313" key="2">
    <source>
        <dbReference type="EMBL" id="GAA4263066.1"/>
    </source>
</evidence>
<sequence length="348" mass="37631">MRRRPSPPDGGERPYRAAAARTRLGRMNERLSDRAAAGALRAAVAAPSIHNTQPWRLRFDGAGFDVHADARRALDVIDPDGRALHISIGAAVCNMRVALAAEGWGSRLERPGPSGAEARIVPTACREPSPSMRALAGAIAHRRTNRQPFDDTAVPAVVLDALCRAAAGDGLRLVILDPVRGGAVLALTQAADAVQRADPRYRRELAAWTTDRGERRDGVPVAAFGPRPTTAALPVRDFGLELQRAERDAARFEAHPRLVVLHSRGDGPDRWLDAGQALERVLLTASVHGLATQPMTQALEVPHLRRLLSPPGGHWHPQMILRIGYGHPVAASPRRPLRDVMRSTACAR</sequence>
<dbReference type="Gene3D" id="3.40.109.10">
    <property type="entry name" value="NADH Oxidase"/>
    <property type="match status" value="1"/>
</dbReference>
<organism evidence="2 3">
    <name type="scientific">Dactylosporangium darangshiense</name>
    <dbReference type="NCBI Taxonomy" id="579108"/>
    <lineage>
        <taxon>Bacteria</taxon>
        <taxon>Bacillati</taxon>
        <taxon>Actinomycetota</taxon>
        <taxon>Actinomycetes</taxon>
        <taxon>Micromonosporales</taxon>
        <taxon>Micromonosporaceae</taxon>
        <taxon>Dactylosporangium</taxon>
    </lineage>
</organism>
<name>A0ABP8DT45_9ACTN</name>
<comment type="caution">
    <text evidence="2">The sequence shown here is derived from an EMBL/GenBank/DDBJ whole genome shotgun (WGS) entry which is preliminary data.</text>
</comment>
<gene>
    <name evidence="2" type="ORF">GCM10022255_104240</name>
</gene>
<dbReference type="InterPro" id="IPR029479">
    <property type="entry name" value="Nitroreductase"/>
</dbReference>
<proteinExistence type="predicted"/>
<evidence type="ECO:0000259" key="1">
    <source>
        <dbReference type="Pfam" id="PF00881"/>
    </source>
</evidence>
<dbReference type="SUPFAM" id="SSF55469">
    <property type="entry name" value="FMN-dependent nitroreductase-like"/>
    <property type="match status" value="2"/>
</dbReference>
<dbReference type="PANTHER" id="PTHR23026">
    <property type="entry name" value="NADPH NITROREDUCTASE"/>
    <property type="match status" value="1"/>
</dbReference>
<dbReference type="PANTHER" id="PTHR23026:SF123">
    <property type="entry name" value="NAD(P)H NITROREDUCTASE RV3131-RELATED"/>
    <property type="match status" value="1"/>
</dbReference>
<feature type="domain" description="Nitroreductase" evidence="1">
    <location>
        <begin position="139"/>
        <end position="325"/>
    </location>
</feature>
<dbReference type="EMBL" id="BAABAT010000060">
    <property type="protein sequence ID" value="GAA4263066.1"/>
    <property type="molecule type" value="Genomic_DNA"/>
</dbReference>
<evidence type="ECO:0000313" key="3">
    <source>
        <dbReference type="Proteomes" id="UP001500620"/>
    </source>
</evidence>
<protein>
    <submittedName>
        <fullName evidence="2">Nitroreductase</fullName>
    </submittedName>
</protein>
<accession>A0ABP8DT45</accession>
<dbReference type="Proteomes" id="UP001500620">
    <property type="component" value="Unassembled WGS sequence"/>
</dbReference>
<dbReference type="NCBIfam" id="NF047509">
    <property type="entry name" value="Rv3131_FMN_oxido"/>
    <property type="match status" value="1"/>
</dbReference>
<dbReference type="Pfam" id="PF00881">
    <property type="entry name" value="Nitroreductase"/>
    <property type="match status" value="1"/>
</dbReference>